<protein>
    <submittedName>
        <fullName evidence="4">Anthranilate phosphoribosyltransferase like</fullName>
        <ecNumber evidence="4">2.4.2.18</ecNumber>
    </submittedName>
</protein>
<dbReference type="EMBL" id="UOFC01000008">
    <property type="protein sequence ID" value="VAW44489.1"/>
    <property type="molecule type" value="Genomic_DNA"/>
</dbReference>
<organism evidence="4">
    <name type="scientific">hydrothermal vent metagenome</name>
    <dbReference type="NCBI Taxonomy" id="652676"/>
    <lineage>
        <taxon>unclassified sequences</taxon>
        <taxon>metagenomes</taxon>
        <taxon>ecological metagenomes</taxon>
    </lineage>
</organism>
<evidence type="ECO:0000313" key="4">
    <source>
        <dbReference type="EMBL" id="VAW44489.1"/>
    </source>
</evidence>
<dbReference type="Pfam" id="PF02885">
    <property type="entry name" value="Glycos_trans_3N"/>
    <property type="match status" value="1"/>
</dbReference>
<accession>A0A3B0W5B6</accession>
<gene>
    <name evidence="4" type="ORF">MNBD_GAMMA03-1902</name>
</gene>
<keyword evidence="1 4" id="KW-0328">Glycosyltransferase</keyword>
<dbReference type="EC" id="2.4.2.18" evidence="4"/>
<dbReference type="InterPro" id="IPR005940">
    <property type="entry name" value="Anthranilate_Pribosyl_Tfrase"/>
</dbReference>
<dbReference type="InterPro" id="IPR017459">
    <property type="entry name" value="Glycosyl_Trfase_fam3_N_dom"/>
</dbReference>
<dbReference type="AlphaFoldDB" id="A0A3B0W5B6"/>
<evidence type="ECO:0000256" key="1">
    <source>
        <dbReference type="ARBA" id="ARBA00022676"/>
    </source>
</evidence>
<reference evidence="4" key="1">
    <citation type="submission" date="2018-06" db="EMBL/GenBank/DDBJ databases">
        <authorList>
            <person name="Zhirakovskaya E."/>
        </authorList>
    </citation>
    <scope>NUCLEOTIDE SEQUENCE</scope>
</reference>
<dbReference type="GO" id="GO:0004048">
    <property type="term" value="F:anthranilate phosphoribosyltransferase activity"/>
    <property type="evidence" value="ECO:0007669"/>
    <property type="project" value="UniProtKB-EC"/>
</dbReference>
<dbReference type="SUPFAM" id="SSF52418">
    <property type="entry name" value="Nucleoside phosphorylase/phosphoribosyltransferase catalytic domain"/>
    <property type="match status" value="1"/>
</dbReference>
<name>A0A3B0W5B6_9ZZZZ</name>
<dbReference type="Gene3D" id="1.20.970.10">
    <property type="entry name" value="Transferase, Pyrimidine Nucleoside Phosphorylase, Chain C"/>
    <property type="match status" value="1"/>
</dbReference>
<dbReference type="PANTHER" id="PTHR43285">
    <property type="entry name" value="ANTHRANILATE PHOSPHORIBOSYLTRANSFERASE"/>
    <property type="match status" value="1"/>
</dbReference>
<dbReference type="SUPFAM" id="SSF47648">
    <property type="entry name" value="Nucleoside phosphorylase/phosphoribosyltransferase N-terminal domain"/>
    <property type="match status" value="1"/>
</dbReference>
<dbReference type="GO" id="GO:0000162">
    <property type="term" value="P:L-tryptophan biosynthetic process"/>
    <property type="evidence" value="ECO:0007669"/>
    <property type="project" value="InterPro"/>
</dbReference>
<feature type="domain" description="Glycosyl transferase family 3 N-terminal" evidence="3">
    <location>
        <begin position="14"/>
        <end position="77"/>
    </location>
</feature>
<dbReference type="PANTHER" id="PTHR43285:SF2">
    <property type="entry name" value="ANTHRANILATE PHOSPHORIBOSYLTRANSFERASE"/>
    <property type="match status" value="1"/>
</dbReference>
<sequence length="330" mass="37705">MSESTIDEKPFQFYIQTIGRGQKRRRSLTQAEARDAMRLILAGKVSEMQLGAFLMLIRVREETPEEAAGFVEAIREKIAPPSCSVDIDWGSYAGKRRQLPWFMLALNLLARKDYTVFLHGIVGNESHRLYTQEIAERLEWPIANSLEKAKQYIEHSGLCYIPVECFAPEIKTLMGYRDELGLRSPIHTLARMLNPFQARLSVHGVFHKGYDDIHQQAATRLNDPMTAAFCGDSGEAEVRPDRKTEIKMVENNSESASEMWSFFLAKIFFNSDPTEKCIDPEVLMAVWRGEQSHPYGEAAVIHTLVLVLMSLEHLTYDEAMTQATRLWCNR</sequence>
<evidence type="ECO:0000256" key="2">
    <source>
        <dbReference type="ARBA" id="ARBA00022679"/>
    </source>
</evidence>
<dbReference type="InterPro" id="IPR035902">
    <property type="entry name" value="Nuc_phospho_transferase"/>
</dbReference>
<dbReference type="InterPro" id="IPR036320">
    <property type="entry name" value="Glycosyl_Trfase_fam3_N_dom_sf"/>
</dbReference>
<keyword evidence="2 4" id="KW-0808">Transferase</keyword>
<proteinExistence type="predicted"/>
<dbReference type="GO" id="GO:0005829">
    <property type="term" value="C:cytosol"/>
    <property type="evidence" value="ECO:0007669"/>
    <property type="project" value="TreeGrafter"/>
</dbReference>
<evidence type="ECO:0000259" key="3">
    <source>
        <dbReference type="Pfam" id="PF02885"/>
    </source>
</evidence>
<dbReference type="Gene3D" id="3.40.1030.10">
    <property type="entry name" value="Nucleoside phosphorylase/phosphoribosyltransferase catalytic domain"/>
    <property type="match status" value="1"/>
</dbReference>
<dbReference type="NCBIfam" id="NF006564">
    <property type="entry name" value="PRK09071.1"/>
    <property type="match status" value="1"/>
</dbReference>